<sequence>MQKQQTINLLSIVTFYKSRWPAMLAEENNTHTFRAHQTRPDASQECFPDIFFSTSRSFCLARNFLFHWISINTTPWAHVIIEVVKDTKREKNENANLMNSFTLTQRRIFN</sequence>
<accession>A0A1J1HWJ9</accession>
<evidence type="ECO:0000313" key="2">
    <source>
        <dbReference type="Proteomes" id="UP000183832"/>
    </source>
</evidence>
<organism evidence="1 2">
    <name type="scientific">Clunio marinus</name>
    <dbReference type="NCBI Taxonomy" id="568069"/>
    <lineage>
        <taxon>Eukaryota</taxon>
        <taxon>Metazoa</taxon>
        <taxon>Ecdysozoa</taxon>
        <taxon>Arthropoda</taxon>
        <taxon>Hexapoda</taxon>
        <taxon>Insecta</taxon>
        <taxon>Pterygota</taxon>
        <taxon>Neoptera</taxon>
        <taxon>Endopterygota</taxon>
        <taxon>Diptera</taxon>
        <taxon>Nematocera</taxon>
        <taxon>Chironomoidea</taxon>
        <taxon>Chironomidae</taxon>
        <taxon>Clunio</taxon>
    </lineage>
</organism>
<dbReference type="EMBL" id="CVRI01000029">
    <property type="protein sequence ID" value="CRK92479.1"/>
    <property type="molecule type" value="Genomic_DNA"/>
</dbReference>
<name>A0A1J1HWJ9_9DIPT</name>
<keyword evidence="2" id="KW-1185">Reference proteome</keyword>
<evidence type="ECO:0000313" key="1">
    <source>
        <dbReference type="EMBL" id="CRK92479.1"/>
    </source>
</evidence>
<reference evidence="1 2" key="1">
    <citation type="submission" date="2015-04" db="EMBL/GenBank/DDBJ databases">
        <authorList>
            <person name="Syromyatnikov M.Y."/>
            <person name="Popov V.N."/>
        </authorList>
    </citation>
    <scope>NUCLEOTIDE SEQUENCE [LARGE SCALE GENOMIC DNA]</scope>
</reference>
<gene>
    <name evidence="1" type="ORF">CLUMA_CG006061</name>
</gene>
<dbReference type="AlphaFoldDB" id="A0A1J1HWJ9"/>
<dbReference type="Proteomes" id="UP000183832">
    <property type="component" value="Unassembled WGS sequence"/>
</dbReference>
<protein>
    <submittedName>
        <fullName evidence="1">CLUMA_CG006061, isoform A</fullName>
    </submittedName>
</protein>
<proteinExistence type="predicted"/>